<dbReference type="Pfam" id="PF07963">
    <property type="entry name" value="N_methyl"/>
    <property type="match status" value="1"/>
</dbReference>
<sequence>MKFSRAFTMIELIFVIVVLGILASVAFPRLAATRTDAEITKGRADVATIRSAIVSERQTQLIKGENSYIPKLSSDTTTLFTGDTDSNRTLLMYGIKAGSGSGHWSGTDPNYTYKIGETSVPFTYTPADGKFVCDTAHATTGAMCSKLVD</sequence>
<dbReference type="SUPFAM" id="SSF54523">
    <property type="entry name" value="Pili subunits"/>
    <property type="match status" value="1"/>
</dbReference>
<name>A0AAJ4A2E0_9BACT</name>
<dbReference type="KEGG" id="suln:FJR47_01495"/>
<dbReference type="InterPro" id="IPR012902">
    <property type="entry name" value="N_methyl_site"/>
</dbReference>
<dbReference type="RefSeq" id="WP_152298723.1">
    <property type="nucleotide sequence ID" value="NZ_CP041166.1"/>
</dbReference>
<keyword evidence="2" id="KW-1185">Reference proteome</keyword>
<proteinExistence type="predicted"/>
<accession>A0AAJ4A2E0</accession>
<organism evidence="1 2">
    <name type="scientific">Sulfurimonas xiamenensis</name>
    <dbReference type="NCBI Taxonomy" id="2590021"/>
    <lineage>
        <taxon>Bacteria</taxon>
        <taxon>Pseudomonadati</taxon>
        <taxon>Campylobacterota</taxon>
        <taxon>Epsilonproteobacteria</taxon>
        <taxon>Campylobacterales</taxon>
        <taxon>Sulfurimonadaceae</taxon>
        <taxon>Sulfurimonas</taxon>
    </lineage>
</organism>
<dbReference type="Proteomes" id="UP000326061">
    <property type="component" value="Chromosome"/>
</dbReference>
<dbReference type="NCBIfam" id="TIGR02532">
    <property type="entry name" value="IV_pilin_GFxxxE"/>
    <property type="match status" value="1"/>
</dbReference>
<evidence type="ECO:0000313" key="2">
    <source>
        <dbReference type="Proteomes" id="UP000326061"/>
    </source>
</evidence>
<evidence type="ECO:0000313" key="1">
    <source>
        <dbReference type="EMBL" id="QFR42657.1"/>
    </source>
</evidence>
<protein>
    <submittedName>
        <fullName evidence="1">Prepilin-type N-terminal cleavage/methylation domain-containing protein</fullName>
    </submittedName>
</protein>
<dbReference type="Gene3D" id="3.30.700.10">
    <property type="entry name" value="Glycoprotein, Type 4 Pilin"/>
    <property type="match status" value="1"/>
</dbReference>
<gene>
    <name evidence="1" type="ORF">FJR47_01495</name>
</gene>
<reference evidence="2" key="1">
    <citation type="submission" date="2019-06" db="EMBL/GenBank/DDBJ databases">
        <title>Sulfurimonas gotlandica sp. nov., a chemoautotrophic and psychrotolerant epsilonproteobacterium isolated from a pelagic redoxcline, and an emended description of the genus Sulfurimonas.</title>
        <authorList>
            <person name="Wang S."/>
            <person name="Jiang L."/>
            <person name="Shao Z."/>
        </authorList>
    </citation>
    <scope>NUCLEOTIDE SEQUENCE [LARGE SCALE GENOMIC DNA]</scope>
    <source>
        <strain evidence="2">1-1N</strain>
    </source>
</reference>
<dbReference type="AlphaFoldDB" id="A0AAJ4A2E0"/>
<dbReference type="InterPro" id="IPR045584">
    <property type="entry name" value="Pilin-like"/>
</dbReference>
<dbReference type="EMBL" id="CP041166">
    <property type="protein sequence ID" value="QFR42657.1"/>
    <property type="molecule type" value="Genomic_DNA"/>
</dbReference>